<keyword evidence="2" id="KW-1185">Reference proteome</keyword>
<proteinExistence type="predicted"/>
<organism evidence="1 2">
    <name type="scientific">Dendrobium catenatum</name>
    <dbReference type="NCBI Taxonomy" id="906689"/>
    <lineage>
        <taxon>Eukaryota</taxon>
        <taxon>Viridiplantae</taxon>
        <taxon>Streptophyta</taxon>
        <taxon>Embryophyta</taxon>
        <taxon>Tracheophyta</taxon>
        <taxon>Spermatophyta</taxon>
        <taxon>Magnoliopsida</taxon>
        <taxon>Liliopsida</taxon>
        <taxon>Asparagales</taxon>
        <taxon>Orchidaceae</taxon>
        <taxon>Epidendroideae</taxon>
        <taxon>Malaxideae</taxon>
        <taxon>Dendrobiinae</taxon>
        <taxon>Dendrobium</taxon>
    </lineage>
</organism>
<sequence>MIPSWCIEDKERVRCSVQRAAEAGTEGPLLGWSVSPHSELSCSRAQRLNPISSTCSSCWTRKTSDHHPATDHCWTTTLSLTSAGPLL</sequence>
<evidence type="ECO:0000313" key="2">
    <source>
        <dbReference type="Proteomes" id="UP000233837"/>
    </source>
</evidence>
<name>A0A2I0VXE8_9ASPA</name>
<accession>A0A2I0VXE8</accession>
<reference evidence="1 2" key="2">
    <citation type="journal article" date="2017" name="Nature">
        <title>The Apostasia genome and the evolution of orchids.</title>
        <authorList>
            <person name="Zhang G.Q."/>
            <person name="Liu K.W."/>
            <person name="Li Z."/>
            <person name="Lohaus R."/>
            <person name="Hsiao Y.Y."/>
            <person name="Niu S.C."/>
            <person name="Wang J.Y."/>
            <person name="Lin Y.C."/>
            <person name="Xu Q."/>
            <person name="Chen L.J."/>
            <person name="Yoshida K."/>
            <person name="Fujiwara S."/>
            <person name="Wang Z.W."/>
            <person name="Zhang Y.Q."/>
            <person name="Mitsuda N."/>
            <person name="Wang M."/>
            <person name="Liu G.H."/>
            <person name="Pecoraro L."/>
            <person name="Huang H.X."/>
            <person name="Xiao X.J."/>
            <person name="Lin M."/>
            <person name="Wu X.Y."/>
            <person name="Wu W.L."/>
            <person name="Chen Y.Y."/>
            <person name="Chang S.B."/>
            <person name="Sakamoto S."/>
            <person name="Ohme-Takagi M."/>
            <person name="Yagi M."/>
            <person name="Zeng S.J."/>
            <person name="Shen C.Y."/>
            <person name="Yeh C.M."/>
            <person name="Luo Y.B."/>
            <person name="Tsai W.C."/>
            <person name="Van de Peer Y."/>
            <person name="Liu Z.J."/>
        </authorList>
    </citation>
    <scope>NUCLEOTIDE SEQUENCE [LARGE SCALE GENOMIC DNA]</scope>
    <source>
        <tissue evidence="1">The whole plant</tissue>
    </source>
</reference>
<reference evidence="1 2" key="1">
    <citation type="journal article" date="2016" name="Sci. Rep.">
        <title>The Dendrobium catenatum Lindl. genome sequence provides insights into polysaccharide synthase, floral development and adaptive evolution.</title>
        <authorList>
            <person name="Zhang G.Q."/>
            <person name="Xu Q."/>
            <person name="Bian C."/>
            <person name="Tsai W.C."/>
            <person name="Yeh C.M."/>
            <person name="Liu K.W."/>
            <person name="Yoshida K."/>
            <person name="Zhang L.S."/>
            <person name="Chang S.B."/>
            <person name="Chen F."/>
            <person name="Shi Y."/>
            <person name="Su Y.Y."/>
            <person name="Zhang Y.Q."/>
            <person name="Chen L.J."/>
            <person name="Yin Y."/>
            <person name="Lin M."/>
            <person name="Huang H."/>
            <person name="Deng H."/>
            <person name="Wang Z.W."/>
            <person name="Zhu S.L."/>
            <person name="Zhao X."/>
            <person name="Deng C."/>
            <person name="Niu S.C."/>
            <person name="Huang J."/>
            <person name="Wang M."/>
            <person name="Liu G.H."/>
            <person name="Yang H.J."/>
            <person name="Xiao X.J."/>
            <person name="Hsiao Y.Y."/>
            <person name="Wu W.L."/>
            <person name="Chen Y.Y."/>
            <person name="Mitsuda N."/>
            <person name="Ohme-Takagi M."/>
            <person name="Luo Y.B."/>
            <person name="Van de Peer Y."/>
            <person name="Liu Z.J."/>
        </authorList>
    </citation>
    <scope>NUCLEOTIDE SEQUENCE [LARGE SCALE GENOMIC DNA]</scope>
    <source>
        <tissue evidence="1">The whole plant</tissue>
    </source>
</reference>
<evidence type="ECO:0000313" key="1">
    <source>
        <dbReference type="EMBL" id="PKU68084.1"/>
    </source>
</evidence>
<dbReference type="Proteomes" id="UP000233837">
    <property type="component" value="Unassembled WGS sequence"/>
</dbReference>
<dbReference type="EMBL" id="KZ503134">
    <property type="protein sequence ID" value="PKU68084.1"/>
    <property type="molecule type" value="Genomic_DNA"/>
</dbReference>
<gene>
    <name evidence="1" type="ORF">MA16_Dca024372</name>
</gene>
<protein>
    <submittedName>
        <fullName evidence="1">Uncharacterized protein</fullName>
    </submittedName>
</protein>
<dbReference type="AlphaFoldDB" id="A0A2I0VXE8"/>